<dbReference type="Proteomes" id="UP000002069">
    <property type="component" value="Chromosome"/>
</dbReference>
<sequence>MYLLMESQLISGIFHGPSILMMRNLIIMVIQTKLERLLE</sequence>
<keyword evidence="2" id="KW-1185">Reference proteome</keyword>
<dbReference type="EMBL" id="FN543093">
    <property type="protein sequence ID" value="CBA30524.1"/>
    <property type="molecule type" value="Genomic_DNA"/>
</dbReference>
<dbReference type="AlphaFoldDB" id="C9Y3I7"/>
<proteinExistence type="predicted"/>
<dbReference type="KEGG" id="ctu:CTU_19590"/>
<reference evidence="2" key="2">
    <citation type="journal article" date="2011" name="J. Bacteriol.">
        <title>Complete genome sequence of Cronobacter turicensis LMG 23827, a food-borne pathogen causing deaths in neonates.</title>
        <authorList>
            <person name="Stephan R."/>
            <person name="Lehner A."/>
            <person name="Tischler P."/>
            <person name="Rattei T."/>
        </authorList>
    </citation>
    <scope>NUCLEOTIDE SEQUENCE [LARGE SCALE GENOMIC DNA]</scope>
    <source>
        <strain evidence="2">DSM 18703 / CCUG 55852 / LMG 23827 / z3032</strain>
    </source>
</reference>
<reference evidence="1 2" key="1">
    <citation type="journal article" date="2010" name="J. Bacteriol.">
        <title>Complete Genome Sequence of Cronobacter turicensis LMG 23827, a foodborne pathogen causing deaths in neonates.</title>
        <authorList>
            <person name="Stephan R."/>
            <person name="Lehner A."/>
            <person name="Tischler P."/>
            <person name="Rattei T."/>
        </authorList>
    </citation>
    <scope>NUCLEOTIDE SEQUENCE [LARGE SCALE GENOMIC DNA]</scope>
    <source>
        <strain evidence="2">DSM 18703 / CCUG 55852 / LMG 23827 / z3032</strain>
    </source>
</reference>
<name>C9Y3I7_CROTZ</name>
<accession>C9Y3I7</accession>
<evidence type="ECO:0000313" key="2">
    <source>
        <dbReference type="Proteomes" id="UP000002069"/>
    </source>
</evidence>
<organism evidence="1 2">
    <name type="scientific">Cronobacter turicensis (strain DSM 18703 / CCUG 55852 / LMG 23827 / z3032)</name>
    <dbReference type="NCBI Taxonomy" id="693216"/>
    <lineage>
        <taxon>Bacteria</taxon>
        <taxon>Pseudomonadati</taxon>
        <taxon>Pseudomonadota</taxon>
        <taxon>Gammaproteobacteria</taxon>
        <taxon>Enterobacterales</taxon>
        <taxon>Enterobacteriaceae</taxon>
        <taxon>Cronobacter</taxon>
    </lineage>
</organism>
<dbReference type="HOGENOM" id="CLU_3316965_0_0_6"/>
<gene>
    <name evidence="1" type="ordered locus">Ctu_19590</name>
</gene>
<protein>
    <submittedName>
        <fullName evidence="1">Uncharacterized protein</fullName>
    </submittedName>
</protein>
<evidence type="ECO:0000313" key="1">
    <source>
        <dbReference type="EMBL" id="CBA30524.1"/>
    </source>
</evidence>